<sequence length="294" mass="31446">MNRSQLVGHLSMLAFSGLVAGSFSLGARVANDIAPDALTAVRFWLAALVLGAAAAAVGGLHRRTFQAPWRFGILGGLFVAYFVLMFEGLKTAPPVSAAAVFTLTPLMAAGFGWLVLRQKLTSRIALALFFGAMGAVWVIFRADLNALLQFRIGRGEGVYFIGCAAHALYIPLVRKLNRGEGAIEFAFATTVAGAILLTAWAWPNLMAIDWSTLPPLVWITLAYIVLIATAVTFVLLQIGSMRLPSAKVMAYTYLTPSWVIMWELALGGQVPPLLVILGLGLTLTALGLLLRDDG</sequence>
<accession>A0A238LBC4</accession>
<keyword evidence="4 6" id="KW-1133">Transmembrane helix</keyword>
<dbReference type="Proteomes" id="UP000201613">
    <property type="component" value="Unassembled WGS sequence"/>
</dbReference>
<organism evidence="8 9">
    <name type="scientific">Flavimaricola marinus</name>
    <dbReference type="NCBI Taxonomy" id="1819565"/>
    <lineage>
        <taxon>Bacteria</taxon>
        <taxon>Pseudomonadati</taxon>
        <taxon>Pseudomonadota</taxon>
        <taxon>Alphaproteobacteria</taxon>
        <taxon>Rhodobacterales</taxon>
        <taxon>Paracoccaceae</taxon>
        <taxon>Flavimaricola</taxon>
    </lineage>
</organism>
<feature type="transmembrane region" description="Helical" evidence="6">
    <location>
        <begin position="98"/>
        <end position="116"/>
    </location>
</feature>
<evidence type="ECO:0000256" key="1">
    <source>
        <dbReference type="ARBA" id="ARBA00004141"/>
    </source>
</evidence>
<comment type="similarity">
    <text evidence="2">Belongs to the EamA transporter family.</text>
</comment>
<feature type="transmembrane region" description="Helical" evidence="6">
    <location>
        <begin position="272"/>
        <end position="290"/>
    </location>
</feature>
<dbReference type="RefSeq" id="WP_093990420.1">
    <property type="nucleotide sequence ID" value="NZ_FXZK01000001.1"/>
</dbReference>
<gene>
    <name evidence="8" type="ORF">LOM8899_00342</name>
</gene>
<dbReference type="InterPro" id="IPR037185">
    <property type="entry name" value="EmrE-like"/>
</dbReference>
<feature type="transmembrane region" description="Helical" evidence="6">
    <location>
        <begin position="123"/>
        <end position="140"/>
    </location>
</feature>
<evidence type="ECO:0000256" key="3">
    <source>
        <dbReference type="ARBA" id="ARBA00022692"/>
    </source>
</evidence>
<dbReference type="Pfam" id="PF00892">
    <property type="entry name" value="EamA"/>
    <property type="match status" value="2"/>
</dbReference>
<keyword evidence="9" id="KW-1185">Reference proteome</keyword>
<evidence type="ECO:0000256" key="6">
    <source>
        <dbReference type="SAM" id="Phobius"/>
    </source>
</evidence>
<feature type="transmembrane region" description="Helical" evidence="6">
    <location>
        <begin position="248"/>
        <end position="266"/>
    </location>
</feature>
<dbReference type="InterPro" id="IPR050638">
    <property type="entry name" value="AA-Vitamin_Transporters"/>
</dbReference>
<feature type="domain" description="EamA" evidence="7">
    <location>
        <begin position="8"/>
        <end position="139"/>
    </location>
</feature>
<keyword evidence="3 6" id="KW-0812">Transmembrane</keyword>
<evidence type="ECO:0000256" key="4">
    <source>
        <dbReference type="ARBA" id="ARBA00022989"/>
    </source>
</evidence>
<dbReference type="OrthoDB" id="5812248at2"/>
<dbReference type="EMBL" id="FXZK01000001">
    <property type="protein sequence ID" value="SMY06220.1"/>
    <property type="molecule type" value="Genomic_DNA"/>
</dbReference>
<keyword evidence="5 6" id="KW-0472">Membrane</keyword>
<dbReference type="InterPro" id="IPR000620">
    <property type="entry name" value="EamA_dom"/>
</dbReference>
<protein>
    <submittedName>
        <fullName evidence="8">EamA-like transporter family protein</fullName>
    </submittedName>
</protein>
<evidence type="ECO:0000313" key="8">
    <source>
        <dbReference type="EMBL" id="SMY06220.1"/>
    </source>
</evidence>
<feature type="transmembrane region" description="Helical" evidence="6">
    <location>
        <begin position="152"/>
        <end position="173"/>
    </location>
</feature>
<feature type="transmembrane region" description="Helical" evidence="6">
    <location>
        <begin position="215"/>
        <end position="236"/>
    </location>
</feature>
<comment type="subcellular location">
    <subcellularLocation>
        <location evidence="1">Membrane</location>
        <topology evidence="1">Multi-pass membrane protein</topology>
    </subcellularLocation>
</comment>
<dbReference type="AlphaFoldDB" id="A0A238LBC4"/>
<evidence type="ECO:0000256" key="5">
    <source>
        <dbReference type="ARBA" id="ARBA00023136"/>
    </source>
</evidence>
<evidence type="ECO:0000313" key="9">
    <source>
        <dbReference type="Proteomes" id="UP000201613"/>
    </source>
</evidence>
<dbReference type="PANTHER" id="PTHR32322">
    <property type="entry name" value="INNER MEMBRANE TRANSPORTER"/>
    <property type="match status" value="1"/>
</dbReference>
<feature type="transmembrane region" description="Helical" evidence="6">
    <location>
        <begin position="185"/>
        <end position="203"/>
    </location>
</feature>
<name>A0A238LBC4_9RHOB</name>
<evidence type="ECO:0000259" key="7">
    <source>
        <dbReference type="Pfam" id="PF00892"/>
    </source>
</evidence>
<dbReference type="GO" id="GO:0016020">
    <property type="term" value="C:membrane"/>
    <property type="evidence" value="ECO:0007669"/>
    <property type="project" value="UniProtKB-SubCell"/>
</dbReference>
<feature type="transmembrane region" description="Helical" evidence="6">
    <location>
        <begin position="42"/>
        <end position="60"/>
    </location>
</feature>
<reference evidence="8 9" key="1">
    <citation type="submission" date="2017-05" db="EMBL/GenBank/DDBJ databases">
        <authorList>
            <person name="Song R."/>
            <person name="Chenine A.L."/>
            <person name="Ruprecht R.M."/>
        </authorList>
    </citation>
    <scope>NUCLEOTIDE SEQUENCE [LARGE SCALE GENOMIC DNA]</scope>
    <source>
        <strain evidence="8 9">CECT 8899</strain>
    </source>
</reference>
<feature type="domain" description="EamA" evidence="7">
    <location>
        <begin position="158"/>
        <end position="290"/>
    </location>
</feature>
<feature type="transmembrane region" description="Helical" evidence="6">
    <location>
        <begin position="67"/>
        <end position="86"/>
    </location>
</feature>
<proteinExistence type="inferred from homology"/>
<evidence type="ECO:0000256" key="2">
    <source>
        <dbReference type="ARBA" id="ARBA00007362"/>
    </source>
</evidence>
<dbReference type="PANTHER" id="PTHR32322:SF2">
    <property type="entry name" value="EAMA DOMAIN-CONTAINING PROTEIN"/>
    <property type="match status" value="1"/>
</dbReference>
<dbReference type="SUPFAM" id="SSF103481">
    <property type="entry name" value="Multidrug resistance efflux transporter EmrE"/>
    <property type="match status" value="2"/>
</dbReference>